<dbReference type="OrthoDB" id="2831558at2759"/>
<protein>
    <submittedName>
        <fullName evidence="1">Uncharacterized protein</fullName>
    </submittedName>
</protein>
<accession>A0A0C9XGC2</accession>
<name>A0A0C9XGC2_9AGAR</name>
<gene>
    <name evidence="1" type="ORF">K443DRAFT_650028</name>
</gene>
<organism evidence="1 2">
    <name type="scientific">Laccaria amethystina LaAM-08-1</name>
    <dbReference type="NCBI Taxonomy" id="1095629"/>
    <lineage>
        <taxon>Eukaryota</taxon>
        <taxon>Fungi</taxon>
        <taxon>Dikarya</taxon>
        <taxon>Basidiomycota</taxon>
        <taxon>Agaricomycotina</taxon>
        <taxon>Agaricomycetes</taxon>
        <taxon>Agaricomycetidae</taxon>
        <taxon>Agaricales</taxon>
        <taxon>Agaricineae</taxon>
        <taxon>Hydnangiaceae</taxon>
        <taxon>Laccaria</taxon>
    </lineage>
</organism>
<proteinExistence type="predicted"/>
<dbReference type="HOGENOM" id="CLU_1825600_0_0_1"/>
<sequence length="141" mass="16098">MTLHIALLLSLPPPLNHEDALSVLVTGANKELAYFNQFGSPRAPYRSFRRDCYNNEKQEPSDHANYLRRYLFLAPSLVADNDSLTAFCIRHPNLNLENIKVWTDSSGLQVHCVLARDWQHAAVLPLFLHPGTPYDIQKEED</sequence>
<reference evidence="2" key="2">
    <citation type="submission" date="2015-01" db="EMBL/GenBank/DDBJ databases">
        <title>Evolutionary Origins and Diversification of the Mycorrhizal Mutualists.</title>
        <authorList>
            <consortium name="DOE Joint Genome Institute"/>
            <consortium name="Mycorrhizal Genomics Consortium"/>
            <person name="Kohler A."/>
            <person name="Kuo A."/>
            <person name="Nagy L.G."/>
            <person name="Floudas D."/>
            <person name="Copeland A."/>
            <person name="Barry K.W."/>
            <person name="Cichocki N."/>
            <person name="Veneault-Fourrey C."/>
            <person name="LaButti K."/>
            <person name="Lindquist E.A."/>
            <person name="Lipzen A."/>
            <person name="Lundell T."/>
            <person name="Morin E."/>
            <person name="Murat C."/>
            <person name="Riley R."/>
            <person name="Ohm R."/>
            <person name="Sun H."/>
            <person name="Tunlid A."/>
            <person name="Henrissat B."/>
            <person name="Grigoriev I.V."/>
            <person name="Hibbett D.S."/>
            <person name="Martin F."/>
        </authorList>
    </citation>
    <scope>NUCLEOTIDE SEQUENCE [LARGE SCALE GENOMIC DNA]</scope>
    <source>
        <strain evidence="2">LaAM-08-1</strain>
    </source>
</reference>
<evidence type="ECO:0000313" key="2">
    <source>
        <dbReference type="Proteomes" id="UP000054477"/>
    </source>
</evidence>
<keyword evidence="2" id="KW-1185">Reference proteome</keyword>
<dbReference type="AlphaFoldDB" id="A0A0C9XGC2"/>
<reference evidence="1 2" key="1">
    <citation type="submission" date="2014-04" db="EMBL/GenBank/DDBJ databases">
        <authorList>
            <consortium name="DOE Joint Genome Institute"/>
            <person name="Kuo A."/>
            <person name="Kohler A."/>
            <person name="Nagy L.G."/>
            <person name="Floudas D."/>
            <person name="Copeland A."/>
            <person name="Barry K.W."/>
            <person name="Cichocki N."/>
            <person name="Veneault-Fourrey C."/>
            <person name="LaButti K."/>
            <person name="Lindquist E.A."/>
            <person name="Lipzen A."/>
            <person name="Lundell T."/>
            <person name="Morin E."/>
            <person name="Murat C."/>
            <person name="Sun H."/>
            <person name="Tunlid A."/>
            <person name="Henrissat B."/>
            <person name="Grigoriev I.V."/>
            <person name="Hibbett D.S."/>
            <person name="Martin F."/>
            <person name="Nordberg H.P."/>
            <person name="Cantor M.N."/>
            <person name="Hua S.X."/>
        </authorList>
    </citation>
    <scope>NUCLEOTIDE SEQUENCE [LARGE SCALE GENOMIC DNA]</scope>
    <source>
        <strain evidence="1 2">LaAM-08-1</strain>
    </source>
</reference>
<dbReference type="STRING" id="1095629.A0A0C9XGC2"/>
<dbReference type="EMBL" id="KN838574">
    <property type="protein sequence ID" value="KIK03946.1"/>
    <property type="molecule type" value="Genomic_DNA"/>
</dbReference>
<dbReference type="Proteomes" id="UP000054477">
    <property type="component" value="Unassembled WGS sequence"/>
</dbReference>
<evidence type="ECO:0000313" key="1">
    <source>
        <dbReference type="EMBL" id="KIK03946.1"/>
    </source>
</evidence>